<evidence type="ECO:0000313" key="3">
    <source>
        <dbReference type="EMBL" id="CEP00466.1"/>
    </source>
</evidence>
<evidence type="ECO:0000256" key="2">
    <source>
        <dbReference type="PROSITE-ProRule" id="PRU00708"/>
    </source>
</evidence>
<feature type="repeat" description="PPR" evidence="2">
    <location>
        <begin position="375"/>
        <end position="409"/>
    </location>
</feature>
<dbReference type="Gene3D" id="1.25.40.10">
    <property type="entry name" value="Tetratricopeptide repeat domain"/>
    <property type="match status" value="4"/>
</dbReference>
<protein>
    <recommendedName>
        <fullName evidence="5">Pentacotripeptide-repeat region of PRORP domain-containing protein</fullName>
    </recommendedName>
</protein>
<proteinExistence type="predicted"/>
<name>A0A0G4IZG6_PLABS</name>
<keyword evidence="4" id="KW-1185">Reference proteome</keyword>
<sequence length="548" mass="60115">MTTPPRLSDVLALYAKCGLRSHNAIYSVAHVCRASNRPGSALALVRDSIHYQVDVTEKLLSMFAACCAEGHSPDAADTAEHLLRLIRHGRIAPHRNRQTFGNLVKALVSQNRVDAACNVIPLMDAILLPPSEQIFTHILSALSNADRVTQGMAVFRTMVQRNVIVVAPVLVSFVAACGRCSDRPAIEILQQYARQHALLDNDIVVCAFVSAYDRCGHLDEAERVFGERAKEAVPSPSTFNTMIAAYSRHGVHVKAVEFCERVLQSPGVLMLSPEICFNIVSAFAKADCITQAMALLDAMRRRGIDLDIPALCCLVAGCGRCSHVDFLYSLHERWCLVAPSDDYLTSAFITAFAQSGHLRTAKRVFSDRRQTSTPNVVTFTSMIAAYANVGMLTDSMVTFEQLKTANLRPDEVTLGALLSACRHAADLDLAIGIVSELCSTWHITMNDLHLACLIGLHARLGDLDKCEQLATTTLSCISWMELLDACRKHGDVERACRVFRKLCSLSDLQSKDMMAARRILCDLYDSVGCADEIRATLKLSRWSNGGST</sequence>
<dbReference type="AlphaFoldDB" id="A0A0G4IZG6"/>
<reference evidence="3 4" key="1">
    <citation type="submission" date="2015-02" db="EMBL/GenBank/DDBJ databases">
        <authorList>
            <person name="Chooi Y.-H."/>
        </authorList>
    </citation>
    <scope>NUCLEOTIDE SEQUENCE [LARGE SCALE GENOMIC DNA]</scope>
    <source>
        <strain evidence="3">E3</strain>
    </source>
</reference>
<dbReference type="PANTHER" id="PTHR47447:SF25">
    <property type="entry name" value="SAP DOMAIN-CONTAINING PROTEIN"/>
    <property type="match status" value="1"/>
</dbReference>
<dbReference type="Pfam" id="PF01535">
    <property type="entry name" value="PPR"/>
    <property type="match status" value="3"/>
</dbReference>
<dbReference type="OrthoDB" id="1879205at2759"/>
<accession>A0A0G4IZG6</accession>
<dbReference type="PANTHER" id="PTHR47447">
    <property type="entry name" value="OS03G0856100 PROTEIN"/>
    <property type="match status" value="1"/>
</dbReference>
<evidence type="ECO:0008006" key="5">
    <source>
        <dbReference type="Google" id="ProtNLM"/>
    </source>
</evidence>
<dbReference type="InterPro" id="IPR002885">
    <property type="entry name" value="PPR_rpt"/>
</dbReference>
<evidence type="ECO:0000313" key="4">
    <source>
        <dbReference type="Proteomes" id="UP000039324"/>
    </source>
</evidence>
<dbReference type="OMA" id="WHITMND"/>
<dbReference type="EMBL" id="CDSF01000101">
    <property type="protein sequence ID" value="CEP00466.1"/>
    <property type="molecule type" value="Genomic_DNA"/>
</dbReference>
<dbReference type="STRING" id="37360.A0A0G4IZG6"/>
<dbReference type="Pfam" id="PF13041">
    <property type="entry name" value="PPR_2"/>
    <property type="match status" value="1"/>
</dbReference>
<dbReference type="NCBIfam" id="TIGR00756">
    <property type="entry name" value="PPR"/>
    <property type="match status" value="1"/>
</dbReference>
<organism evidence="3 4">
    <name type="scientific">Plasmodiophora brassicae</name>
    <name type="common">Clubroot disease agent</name>
    <dbReference type="NCBI Taxonomy" id="37360"/>
    <lineage>
        <taxon>Eukaryota</taxon>
        <taxon>Sar</taxon>
        <taxon>Rhizaria</taxon>
        <taxon>Endomyxa</taxon>
        <taxon>Phytomyxea</taxon>
        <taxon>Plasmodiophorida</taxon>
        <taxon>Plasmodiophoridae</taxon>
        <taxon>Plasmodiophora</taxon>
    </lineage>
</organism>
<keyword evidence="1" id="KW-0677">Repeat</keyword>
<evidence type="ECO:0000256" key="1">
    <source>
        <dbReference type="ARBA" id="ARBA00022737"/>
    </source>
</evidence>
<gene>
    <name evidence="3" type="ORF">PBRA_001520</name>
</gene>
<dbReference type="Proteomes" id="UP000039324">
    <property type="component" value="Unassembled WGS sequence"/>
</dbReference>
<dbReference type="PROSITE" id="PS51375">
    <property type="entry name" value="PPR"/>
    <property type="match status" value="1"/>
</dbReference>
<dbReference type="InterPro" id="IPR011990">
    <property type="entry name" value="TPR-like_helical_dom_sf"/>
</dbReference>